<organism evidence="1 2">
    <name type="scientific">Russula earlei</name>
    <dbReference type="NCBI Taxonomy" id="71964"/>
    <lineage>
        <taxon>Eukaryota</taxon>
        <taxon>Fungi</taxon>
        <taxon>Dikarya</taxon>
        <taxon>Basidiomycota</taxon>
        <taxon>Agaricomycotina</taxon>
        <taxon>Agaricomycetes</taxon>
        <taxon>Russulales</taxon>
        <taxon>Russulaceae</taxon>
        <taxon>Russula</taxon>
    </lineage>
</organism>
<proteinExistence type="predicted"/>
<dbReference type="EMBL" id="JAGFNK010000626">
    <property type="protein sequence ID" value="KAI9446889.1"/>
    <property type="molecule type" value="Genomic_DNA"/>
</dbReference>
<protein>
    <submittedName>
        <fullName evidence="1">Uncharacterized protein</fullName>
    </submittedName>
</protein>
<gene>
    <name evidence="1" type="ORF">F5148DRAFT_988397</name>
</gene>
<dbReference type="Proteomes" id="UP001207468">
    <property type="component" value="Unassembled WGS sequence"/>
</dbReference>
<accession>A0ACC0TT66</accession>
<evidence type="ECO:0000313" key="2">
    <source>
        <dbReference type="Proteomes" id="UP001207468"/>
    </source>
</evidence>
<keyword evidence="2" id="KW-1185">Reference proteome</keyword>
<sequence>LFSMYPDGTLEEDTKMVESWKGDADGMLIFVGIRPTSRAFAHSSVETVHCSDIRPSSQDNSAFYLAHIYQQLSQSPVSIPTNLNEPSAPFSAPTSAVWYNGLWLLSLVISLTCPLLATFLQQWARRYLRVAYPRLSPYKRARIRASHADGVDNLHVPWTVEALSVLLHISLFLFFAGLGVFLFGIHLTVVMAWIGLCVVVYGYITLPIFHKNSPYSAPLSATASFCLTGLRYGFFRFLERYPNLNLPIFWRYRDQGARTSQPENFFSQSMRETAEK</sequence>
<comment type="caution">
    <text evidence="1">The sequence shown here is derived from an EMBL/GenBank/DDBJ whole genome shotgun (WGS) entry which is preliminary data.</text>
</comment>
<evidence type="ECO:0000313" key="1">
    <source>
        <dbReference type="EMBL" id="KAI9446889.1"/>
    </source>
</evidence>
<name>A0ACC0TT66_9AGAM</name>
<reference evidence="1" key="1">
    <citation type="submission" date="2021-03" db="EMBL/GenBank/DDBJ databases">
        <title>Evolutionary priming and transition to the ectomycorrhizal habit in an iconic lineage of mushroom-forming fungi: is preadaptation a requirement?</title>
        <authorList>
            <consortium name="DOE Joint Genome Institute"/>
            <person name="Looney B.P."/>
            <person name="Miyauchi S."/>
            <person name="Morin E."/>
            <person name="Drula E."/>
            <person name="Courty P.E."/>
            <person name="Chicoki N."/>
            <person name="Fauchery L."/>
            <person name="Kohler A."/>
            <person name="Kuo A."/>
            <person name="LaButti K."/>
            <person name="Pangilinan J."/>
            <person name="Lipzen A."/>
            <person name="Riley R."/>
            <person name="Andreopoulos W."/>
            <person name="He G."/>
            <person name="Johnson J."/>
            <person name="Barry K.W."/>
            <person name="Grigoriev I.V."/>
            <person name="Nagy L."/>
            <person name="Hibbett D."/>
            <person name="Henrissat B."/>
            <person name="Matheny P.B."/>
            <person name="Labbe J."/>
            <person name="Martin A.F."/>
        </authorList>
    </citation>
    <scope>NUCLEOTIDE SEQUENCE</scope>
    <source>
        <strain evidence="1">BPL698</strain>
    </source>
</reference>
<feature type="non-terminal residue" evidence="1">
    <location>
        <position position="1"/>
    </location>
</feature>